<dbReference type="InterPro" id="IPR029240">
    <property type="entry name" value="MMS19_N"/>
</dbReference>
<dbReference type="InterPro" id="IPR011989">
    <property type="entry name" value="ARM-like"/>
</dbReference>
<dbReference type="SUPFAM" id="SSF48371">
    <property type="entry name" value="ARM repeat"/>
    <property type="match status" value="2"/>
</dbReference>
<evidence type="ECO:0000313" key="8">
    <source>
        <dbReference type="EMBL" id="KAF2072489.1"/>
    </source>
</evidence>
<dbReference type="InterPro" id="IPR016024">
    <property type="entry name" value="ARM-type_fold"/>
</dbReference>
<evidence type="ECO:0000256" key="1">
    <source>
        <dbReference type="ARBA" id="ARBA00004123"/>
    </source>
</evidence>
<dbReference type="OrthoDB" id="342900at2759"/>
<gene>
    <name evidence="8" type="ORF">CYY_006198</name>
</gene>
<comment type="function">
    <text evidence="5">Key component of the cytosolic iron-sulfur protein assembly (CIA) complex, a multiprotein complex that mediates the incorporation of iron-sulfur cluster into apoproteins specifically involved in DNA metabolism and genomic integrity. In the CIA complex, MMS19 acts as an adapter between early-acting CIA components and a subset of cellular target iron-sulfur proteins.</text>
</comment>
<feature type="domain" description="MMS19 N-terminal" evidence="7">
    <location>
        <begin position="46"/>
        <end position="305"/>
    </location>
</feature>
<keyword evidence="5" id="KW-0227">DNA damage</keyword>
<keyword evidence="3" id="KW-0677">Repeat</keyword>
<organism evidence="8 9">
    <name type="scientific">Polysphondylium violaceum</name>
    <dbReference type="NCBI Taxonomy" id="133409"/>
    <lineage>
        <taxon>Eukaryota</taxon>
        <taxon>Amoebozoa</taxon>
        <taxon>Evosea</taxon>
        <taxon>Eumycetozoa</taxon>
        <taxon>Dictyostelia</taxon>
        <taxon>Dictyosteliales</taxon>
        <taxon>Dictyosteliaceae</taxon>
        <taxon>Polysphondylium</taxon>
    </lineage>
</organism>
<sequence length="1056" mass="119553">MNQNELLQLTEAYCNNNNEDSVRSGALNHILLSMSSKKIEIHSLVLSLGDYLKSRDSILRARGTLLLSEVLCRLPDLPLNQDQLHFLSAFFSDRLQDYSCAAEVIKGLTGLLTNHTLEYPNNQKILRGIFTEVHPSTLPHSHRKMVLQIINIMFDKCLPEIQELKSDFMAGYLQFIDGEKDPRNILYSFQLLPKVIKNIPEYAKFTESLFEILSCYYPISFNPKPNDPNSISKDDLSNALLSCFVCTPLLAQHCIPFLIDKICSNLVETKIESLHTLVYCCKNYGPYAITPYLEDIWSTLRTNILTHKKENVIEESKKTIFQLTRIFTRDETVLNSFLEIIIKECLHHIKSSQDSKISIYCASILFQTVCASPISSKIVLKTILPNLFSFFKDISIAAGGNESGTLKINEQVSIIGLLNDIIKANMISFQQQEKQYDGENPLTPYHDTLYQLLSDSLLNSSSAMRSASIECLSNLYISKKSNDSFNFLLDREKRDTILKVLVSLINSTDDTLRQKSLDSIYNIATNEETTILNGYVVPTLLQMINSVSADNTRELQYYLDAFGKLCSHQLLLDTVIPQIQGLIQHNIKESWSTKEDFEKSKLVLLSISKILDSSTNETSMTICCQSILFPLIKGLFKQIIYIATAINNQQQQQQHLDYFNIICTPCLDTIRSIIQNTSRSSQENAITDVIDVYLNGNLSLLFPDNVQEFKPFASATPLIYKYLIPIFTCIISQSKTDLSSNQSLKQALFDTSLDLNVPDHISIECVKSYASILNKQSPNEITIEYFKSNIIAPILSNESSLPLKLRLIVLLTWCTKALLTNGHPINIELATFISSLISNPDSDISKLACKSFYTLLCDSDILNDKSGSVIKILYQQKFFTLMFSILLNSFKENKDNQMLSSKYLIAISNLLEHVSKDMLLGELDEILPIVMHSLKSFVVTNNNNEDTNESQQSYLLLESSLQTLLMLIKETPTSFTSYLDSLVPSLIKLSVSAPNQKSRKSSLEILYFISVSIPYHNIYPFRGKVIAGIVPALDDKKRLVRRDASKCRNSWYILSK</sequence>
<dbReference type="EMBL" id="AJWJ01000275">
    <property type="protein sequence ID" value="KAF2072489.1"/>
    <property type="molecule type" value="Genomic_DNA"/>
</dbReference>
<proteinExistence type="inferred from homology"/>
<keyword evidence="4 5" id="KW-0539">Nucleus</keyword>
<dbReference type="AlphaFoldDB" id="A0A8J4PSP4"/>
<dbReference type="PANTHER" id="PTHR12891:SF0">
    <property type="entry name" value="MMS19 NUCLEOTIDE EXCISION REPAIR PROTEIN HOMOLOG"/>
    <property type="match status" value="1"/>
</dbReference>
<evidence type="ECO:0000313" key="9">
    <source>
        <dbReference type="Proteomes" id="UP000695562"/>
    </source>
</evidence>
<dbReference type="PANTHER" id="PTHR12891">
    <property type="entry name" value="DNA REPAIR/TRANSCRIPTION PROTEIN MET18/MMS19"/>
    <property type="match status" value="1"/>
</dbReference>
<keyword evidence="5" id="KW-0234">DNA repair</keyword>
<name>A0A8J4PSP4_9MYCE</name>
<feature type="domain" description="MMS19 C-terminal" evidence="6">
    <location>
        <begin position="558"/>
        <end position="1009"/>
    </location>
</feature>
<comment type="caution">
    <text evidence="8">The sequence shown here is derived from an EMBL/GenBank/DDBJ whole genome shotgun (WGS) entry which is preliminary data.</text>
</comment>
<evidence type="ECO:0000256" key="2">
    <source>
        <dbReference type="ARBA" id="ARBA00009340"/>
    </source>
</evidence>
<evidence type="ECO:0000256" key="5">
    <source>
        <dbReference type="RuleBase" id="RU367072"/>
    </source>
</evidence>
<keyword evidence="9" id="KW-1185">Reference proteome</keyword>
<protein>
    <recommendedName>
        <fullName evidence="5">MMS19 nucleotide excision repair protein</fullName>
    </recommendedName>
</protein>
<dbReference type="InterPro" id="IPR024687">
    <property type="entry name" value="MMS19_C"/>
</dbReference>
<dbReference type="GO" id="GO:0005634">
    <property type="term" value="C:nucleus"/>
    <property type="evidence" value="ECO:0007669"/>
    <property type="project" value="UniProtKB-SubCell"/>
</dbReference>
<dbReference type="Gene3D" id="1.25.10.10">
    <property type="entry name" value="Leucine-rich Repeat Variant"/>
    <property type="match status" value="3"/>
</dbReference>
<dbReference type="GO" id="GO:0051604">
    <property type="term" value="P:protein maturation"/>
    <property type="evidence" value="ECO:0007669"/>
    <property type="project" value="UniProtKB-UniRule"/>
</dbReference>
<dbReference type="GO" id="GO:0016226">
    <property type="term" value="P:iron-sulfur cluster assembly"/>
    <property type="evidence" value="ECO:0007669"/>
    <property type="project" value="UniProtKB-UniRule"/>
</dbReference>
<accession>A0A8J4PSP4</accession>
<dbReference type="Pfam" id="PF12460">
    <property type="entry name" value="MMS19_C"/>
    <property type="match status" value="1"/>
</dbReference>
<dbReference type="GO" id="GO:0006281">
    <property type="term" value="P:DNA repair"/>
    <property type="evidence" value="ECO:0007669"/>
    <property type="project" value="UniProtKB-UniRule"/>
</dbReference>
<dbReference type="Proteomes" id="UP000695562">
    <property type="component" value="Unassembled WGS sequence"/>
</dbReference>
<reference evidence="8" key="1">
    <citation type="submission" date="2020-01" db="EMBL/GenBank/DDBJ databases">
        <title>Development of genomics and gene disruption for Polysphondylium violaceum indicates a role for the polyketide synthase stlB in stalk morphogenesis.</title>
        <authorList>
            <person name="Narita B."/>
            <person name="Kawabe Y."/>
            <person name="Kin K."/>
            <person name="Saito T."/>
            <person name="Gibbs R."/>
            <person name="Kuspa A."/>
            <person name="Muzny D."/>
            <person name="Queller D."/>
            <person name="Richards S."/>
            <person name="Strassman J."/>
            <person name="Sucgang R."/>
            <person name="Worley K."/>
            <person name="Schaap P."/>
        </authorList>
    </citation>
    <scope>NUCLEOTIDE SEQUENCE</scope>
    <source>
        <strain evidence="8">QSvi11</strain>
    </source>
</reference>
<dbReference type="Pfam" id="PF14500">
    <property type="entry name" value="MMS19_N"/>
    <property type="match status" value="1"/>
</dbReference>
<comment type="subcellular location">
    <subcellularLocation>
        <location evidence="1 5">Nucleus</location>
    </subcellularLocation>
</comment>
<evidence type="ECO:0000259" key="6">
    <source>
        <dbReference type="Pfam" id="PF12460"/>
    </source>
</evidence>
<dbReference type="InterPro" id="IPR039920">
    <property type="entry name" value="MMS19"/>
</dbReference>
<evidence type="ECO:0000256" key="3">
    <source>
        <dbReference type="ARBA" id="ARBA00022737"/>
    </source>
</evidence>
<dbReference type="GO" id="GO:0097361">
    <property type="term" value="C:cytosolic [4Fe-4S] assembly targeting complex"/>
    <property type="evidence" value="ECO:0007669"/>
    <property type="project" value="UniProtKB-UniRule"/>
</dbReference>
<evidence type="ECO:0000259" key="7">
    <source>
        <dbReference type="Pfam" id="PF14500"/>
    </source>
</evidence>
<evidence type="ECO:0000256" key="4">
    <source>
        <dbReference type="ARBA" id="ARBA00023242"/>
    </source>
</evidence>
<comment type="similarity">
    <text evidence="2 5">Belongs to the MET18/MMS19 family.</text>
</comment>